<protein>
    <submittedName>
        <fullName evidence="1">Uncharacterized protein</fullName>
    </submittedName>
</protein>
<reference evidence="1 2" key="2">
    <citation type="journal article" date="2022" name="Mol. Ecol. Resour.">
        <title>The genomes of chicory, endive, great burdock and yacon provide insights into Asteraceae paleo-polyploidization history and plant inulin production.</title>
        <authorList>
            <person name="Fan W."/>
            <person name="Wang S."/>
            <person name="Wang H."/>
            <person name="Wang A."/>
            <person name="Jiang F."/>
            <person name="Liu H."/>
            <person name="Zhao H."/>
            <person name="Xu D."/>
            <person name="Zhang Y."/>
        </authorList>
    </citation>
    <scope>NUCLEOTIDE SEQUENCE [LARGE SCALE GENOMIC DNA]</scope>
    <source>
        <strain evidence="2">cv. Punajuju</strain>
        <tissue evidence="1">Leaves</tissue>
    </source>
</reference>
<reference evidence="2" key="1">
    <citation type="journal article" date="2022" name="Mol. Ecol. Resour.">
        <title>The genomes of chicory, endive, great burdock and yacon provide insights into Asteraceae palaeo-polyploidization history and plant inulin production.</title>
        <authorList>
            <person name="Fan W."/>
            <person name="Wang S."/>
            <person name="Wang H."/>
            <person name="Wang A."/>
            <person name="Jiang F."/>
            <person name="Liu H."/>
            <person name="Zhao H."/>
            <person name="Xu D."/>
            <person name="Zhang Y."/>
        </authorList>
    </citation>
    <scope>NUCLEOTIDE SEQUENCE [LARGE SCALE GENOMIC DNA]</scope>
    <source>
        <strain evidence="2">cv. Punajuju</strain>
    </source>
</reference>
<dbReference type="EMBL" id="CM042011">
    <property type="protein sequence ID" value="KAI3766490.1"/>
    <property type="molecule type" value="Genomic_DNA"/>
</dbReference>
<comment type="caution">
    <text evidence="1">The sequence shown here is derived from an EMBL/GenBank/DDBJ whole genome shotgun (WGS) entry which is preliminary data.</text>
</comment>
<evidence type="ECO:0000313" key="1">
    <source>
        <dbReference type="EMBL" id="KAI3766490.1"/>
    </source>
</evidence>
<gene>
    <name evidence="1" type="ORF">L2E82_16553</name>
</gene>
<name>A0ACB9F6F8_CICIN</name>
<sequence>MGHNLHVQFFNLFWQEAVGNRPVINLLYTRQEKRCRSSRKADTAAGAITSPDHTQVAIGYYPGSLVNRKCL</sequence>
<organism evidence="1 2">
    <name type="scientific">Cichorium intybus</name>
    <name type="common">Chicory</name>
    <dbReference type="NCBI Taxonomy" id="13427"/>
    <lineage>
        <taxon>Eukaryota</taxon>
        <taxon>Viridiplantae</taxon>
        <taxon>Streptophyta</taxon>
        <taxon>Embryophyta</taxon>
        <taxon>Tracheophyta</taxon>
        <taxon>Spermatophyta</taxon>
        <taxon>Magnoliopsida</taxon>
        <taxon>eudicotyledons</taxon>
        <taxon>Gunneridae</taxon>
        <taxon>Pentapetalae</taxon>
        <taxon>asterids</taxon>
        <taxon>campanulids</taxon>
        <taxon>Asterales</taxon>
        <taxon>Asteraceae</taxon>
        <taxon>Cichorioideae</taxon>
        <taxon>Cichorieae</taxon>
        <taxon>Cichoriinae</taxon>
        <taxon>Cichorium</taxon>
    </lineage>
</organism>
<proteinExistence type="predicted"/>
<dbReference type="Proteomes" id="UP001055811">
    <property type="component" value="Linkage Group LG03"/>
</dbReference>
<accession>A0ACB9F6F8</accession>
<keyword evidence="2" id="KW-1185">Reference proteome</keyword>
<evidence type="ECO:0000313" key="2">
    <source>
        <dbReference type="Proteomes" id="UP001055811"/>
    </source>
</evidence>